<sequence>MAKTVEAARVPSTGTSLSRVFAIGDTQYAAPPRVGGAVGRGAACVAELFGVISQMPHLFLTYAHKKNKG</sequence>
<organism evidence="1 2">
    <name type="scientific">Streptomyces abikoensis</name>
    <dbReference type="NCBI Taxonomy" id="97398"/>
    <lineage>
        <taxon>Bacteria</taxon>
        <taxon>Bacillati</taxon>
        <taxon>Actinomycetota</taxon>
        <taxon>Actinomycetes</taxon>
        <taxon>Kitasatosporales</taxon>
        <taxon>Streptomycetaceae</taxon>
        <taxon>Streptomyces</taxon>
    </lineage>
</organism>
<gene>
    <name evidence="1" type="ORF">ACH4TF_34585</name>
</gene>
<reference evidence="1 2" key="1">
    <citation type="submission" date="2024-10" db="EMBL/GenBank/DDBJ databases">
        <title>The Natural Products Discovery Center: Release of the First 8490 Sequenced Strains for Exploring Actinobacteria Biosynthetic Diversity.</title>
        <authorList>
            <person name="Kalkreuter E."/>
            <person name="Kautsar S.A."/>
            <person name="Yang D."/>
            <person name="Bader C.D."/>
            <person name="Teijaro C.N."/>
            <person name="Fluegel L."/>
            <person name="Davis C.M."/>
            <person name="Simpson J.R."/>
            <person name="Lauterbach L."/>
            <person name="Steele A.D."/>
            <person name="Gui C."/>
            <person name="Meng S."/>
            <person name="Li G."/>
            <person name="Viehrig K."/>
            <person name="Ye F."/>
            <person name="Su P."/>
            <person name="Kiefer A.F."/>
            <person name="Nichols A."/>
            <person name="Cepeda A.J."/>
            <person name="Yan W."/>
            <person name="Fan B."/>
            <person name="Jiang Y."/>
            <person name="Adhikari A."/>
            <person name="Zheng C.-J."/>
            <person name="Schuster L."/>
            <person name="Cowan T.M."/>
            <person name="Smanski M.J."/>
            <person name="Chevrette M.G."/>
            <person name="De Carvalho L.P.S."/>
            <person name="Shen B."/>
        </authorList>
    </citation>
    <scope>NUCLEOTIDE SEQUENCE [LARGE SCALE GENOMIC DNA]</scope>
    <source>
        <strain evidence="1 2">NPDC020979</strain>
    </source>
</reference>
<accession>A0ABW7TDA7</accession>
<dbReference type="Proteomes" id="UP001611162">
    <property type="component" value="Unassembled WGS sequence"/>
</dbReference>
<comment type="caution">
    <text evidence="1">The sequence shown here is derived from an EMBL/GenBank/DDBJ whole genome shotgun (WGS) entry which is preliminary data.</text>
</comment>
<keyword evidence="2" id="KW-1185">Reference proteome</keyword>
<proteinExistence type="predicted"/>
<evidence type="ECO:0000313" key="1">
    <source>
        <dbReference type="EMBL" id="MFI0915512.1"/>
    </source>
</evidence>
<dbReference type="RefSeq" id="WP_397615071.1">
    <property type="nucleotide sequence ID" value="NZ_JBIRRB010000026.1"/>
</dbReference>
<name>A0ABW7TDA7_9ACTN</name>
<protein>
    <submittedName>
        <fullName evidence="1">Uncharacterized protein</fullName>
    </submittedName>
</protein>
<evidence type="ECO:0000313" key="2">
    <source>
        <dbReference type="Proteomes" id="UP001611162"/>
    </source>
</evidence>
<dbReference type="EMBL" id="JBIRRB010000026">
    <property type="protein sequence ID" value="MFI0915512.1"/>
    <property type="molecule type" value="Genomic_DNA"/>
</dbReference>